<dbReference type="Ensembl" id="ENSACAT00000008139.4">
    <property type="protein sequence ID" value="ENSACAP00000007969.3"/>
    <property type="gene ID" value="ENSACAG00000008149.4"/>
</dbReference>
<evidence type="ECO:0000256" key="1">
    <source>
        <dbReference type="SAM" id="Coils"/>
    </source>
</evidence>
<reference evidence="3" key="1">
    <citation type="submission" date="2009-12" db="EMBL/GenBank/DDBJ databases">
        <title>The Genome Sequence of Anolis carolinensis (Green Anole Lizard).</title>
        <authorList>
            <consortium name="The Genome Sequencing Platform"/>
            <person name="Di Palma F."/>
            <person name="Alfoldi J."/>
            <person name="Heiman D."/>
            <person name="Young S."/>
            <person name="Grabherr M."/>
            <person name="Johnson J."/>
            <person name="Lander E.S."/>
            <person name="Lindblad-Toh K."/>
        </authorList>
    </citation>
    <scope>NUCLEOTIDE SEQUENCE [LARGE SCALE GENOMIC DNA]</scope>
    <source>
        <strain evidence="3">JBL SC #1</strain>
    </source>
</reference>
<dbReference type="STRING" id="28377.ENSACAP00000007969"/>
<organism evidence="3 4">
    <name type="scientific">Anolis carolinensis</name>
    <name type="common">Green anole</name>
    <name type="synonym">American chameleon</name>
    <dbReference type="NCBI Taxonomy" id="28377"/>
    <lineage>
        <taxon>Eukaryota</taxon>
        <taxon>Metazoa</taxon>
        <taxon>Chordata</taxon>
        <taxon>Craniata</taxon>
        <taxon>Vertebrata</taxon>
        <taxon>Euteleostomi</taxon>
        <taxon>Lepidosauria</taxon>
        <taxon>Squamata</taxon>
        <taxon>Bifurcata</taxon>
        <taxon>Unidentata</taxon>
        <taxon>Episquamata</taxon>
        <taxon>Toxicofera</taxon>
        <taxon>Iguania</taxon>
        <taxon>Dactyloidae</taxon>
        <taxon>Anolis</taxon>
    </lineage>
</organism>
<dbReference type="GeneTree" id="ENSGT00940000166479"/>
<dbReference type="HOGENOM" id="CLU_065592_0_0_1"/>
<evidence type="ECO:0000313" key="4">
    <source>
        <dbReference type="Proteomes" id="UP000001646"/>
    </source>
</evidence>
<dbReference type="Bgee" id="ENSACAG00000008149">
    <property type="expression patterns" value="Expressed in lung and 10 other cell types or tissues"/>
</dbReference>
<dbReference type="PANTHER" id="PTHR28574">
    <property type="entry name" value="RIKEN CDNA 6820408C15"/>
    <property type="match status" value="1"/>
</dbReference>
<dbReference type="Pfam" id="PF15397">
    <property type="entry name" value="DUF4618"/>
    <property type="match status" value="1"/>
</dbReference>
<sequence length="369" mass="42808">MAAGNPYLNILPKSIISSLKNPDYSPWQRKARKQTSRVDLPPLNRSEKKKEGRKKSPQSPKSRISVGERSPVFGLKMPLPVKQNFRFPQTMTKEMKLAKSLENIKILQRISKSRRHSLDELKHHSKVLLKKNLGLMEEIKEMDDETAKEARDLLQQYEMFGTVITTLWDSSQNQLGIAKSELLEKDKIVEKNVGKLDAEMARMNTKVQALQDEVNVLRSYMDKEYPVKAVQISSLMRSIRNLSERQQYELEDIEDLSRRFLETLSGKAFKEEEHVFQTIAEKQLMQYQDGLTQMNRNNLELKRQIAGQKELIAEMVKEVKELHRSIIKLHHSTGDPRNVIFADVLLRRPKCMPDMDVVLDIPTDEDFPL</sequence>
<dbReference type="OrthoDB" id="10003267at2759"/>
<feature type="coiled-coil region" evidence="1">
    <location>
        <begin position="284"/>
        <end position="318"/>
    </location>
</feature>
<dbReference type="KEGG" id="acs:100563879"/>
<dbReference type="InParanoid" id="H9GDI1"/>
<name>H9GDI1_ANOCA</name>
<dbReference type="eggNOG" id="ENOG502S397">
    <property type="taxonomic scope" value="Eukaryota"/>
</dbReference>
<dbReference type="AlphaFoldDB" id="H9GDI1"/>
<evidence type="ECO:0000256" key="2">
    <source>
        <dbReference type="SAM" id="MobiDB-lite"/>
    </source>
</evidence>
<keyword evidence="4" id="KW-1185">Reference proteome</keyword>
<accession>H9GDI1</accession>
<dbReference type="InterPro" id="IPR029236">
    <property type="entry name" value="DUF4618"/>
</dbReference>
<dbReference type="PANTHER" id="PTHR28574:SF1">
    <property type="entry name" value="RIKEN CDNA 6820408C15 GENE"/>
    <property type="match status" value="1"/>
</dbReference>
<evidence type="ECO:0000313" key="3">
    <source>
        <dbReference type="Ensembl" id="ENSACAP00000007969.3"/>
    </source>
</evidence>
<proteinExistence type="predicted"/>
<reference evidence="3" key="3">
    <citation type="submission" date="2025-09" db="UniProtKB">
        <authorList>
            <consortium name="Ensembl"/>
        </authorList>
    </citation>
    <scope>IDENTIFICATION</scope>
</reference>
<protein>
    <submittedName>
        <fullName evidence="3">Uncharacterized protein</fullName>
    </submittedName>
</protein>
<keyword evidence="1" id="KW-0175">Coiled coil</keyword>
<feature type="region of interest" description="Disordered" evidence="2">
    <location>
        <begin position="17"/>
        <end position="69"/>
    </location>
</feature>
<dbReference type="Proteomes" id="UP000001646">
    <property type="component" value="Unplaced"/>
</dbReference>
<reference evidence="3" key="2">
    <citation type="submission" date="2025-08" db="UniProtKB">
        <authorList>
            <consortium name="Ensembl"/>
        </authorList>
    </citation>
    <scope>IDENTIFICATION</scope>
</reference>